<evidence type="ECO:0000256" key="20">
    <source>
        <dbReference type="SAM" id="MobiDB-lite"/>
    </source>
</evidence>
<feature type="transmembrane region" description="Helical" evidence="21">
    <location>
        <begin position="307"/>
        <end position="329"/>
    </location>
</feature>
<keyword evidence="10" id="KW-0833">Ubl conjugation pathway</keyword>
<keyword evidence="13 21" id="KW-1133">Transmembrane helix</keyword>
<evidence type="ECO:0000256" key="19">
    <source>
        <dbReference type="ARBA" id="ARBA00043231"/>
    </source>
</evidence>
<evidence type="ECO:0000256" key="6">
    <source>
        <dbReference type="ARBA" id="ARBA00022679"/>
    </source>
</evidence>
<dbReference type="Pfam" id="PF12906">
    <property type="entry name" value="RINGv"/>
    <property type="match status" value="1"/>
</dbReference>
<dbReference type="EMBL" id="CH902640">
    <property type="protein sequence ID" value="EDV38267.1"/>
    <property type="molecule type" value="Genomic_DNA"/>
</dbReference>
<feature type="transmembrane region" description="Helical" evidence="21">
    <location>
        <begin position="282"/>
        <end position="301"/>
    </location>
</feature>
<evidence type="ECO:0000256" key="14">
    <source>
        <dbReference type="ARBA" id="ARBA00023128"/>
    </source>
</evidence>
<dbReference type="InterPro" id="IPR011016">
    <property type="entry name" value="Znf_RING-CH"/>
</dbReference>
<feature type="compositionally biased region" description="Low complexity" evidence="20">
    <location>
        <begin position="399"/>
        <end position="415"/>
    </location>
</feature>
<dbReference type="InterPro" id="IPR013083">
    <property type="entry name" value="Znf_RING/FYVE/PHD"/>
</dbReference>
<dbReference type="InParanoid" id="B3N063"/>
<comment type="subcellular location">
    <subcellularLocation>
        <location evidence="2">Mitochondrion membrane</location>
        <topology evidence="2">Multi-pass membrane protein</topology>
    </subcellularLocation>
    <subcellularLocation>
        <location evidence="3">Mitochondrion outer membrane</location>
    </subcellularLocation>
</comment>
<organism evidence="23 24">
    <name type="scientific">Drosophila ananassae</name>
    <name type="common">Fruit fly</name>
    <dbReference type="NCBI Taxonomy" id="7217"/>
    <lineage>
        <taxon>Eukaryota</taxon>
        <taxon>Metazoa</taxon>
        <taxon>Ecdysozoa</taxon>
        <taxon>Arthropoda</taxon>
        <taxon>Hexapoda</taxon>
        <taxon>Insecta</taxon>
        <taxon>Pterygota</taxon>
        <taxon>Neoptera</taxon>
        <taxon>Endopterygota</taxon>
        <taxon>Diptera</taxon>
        <taxon>Brachycera</taxon>
        <taxon>Muscomorpha</taxon>
        <taxon>Ephydroidea</taxon>
        <taxon>Drosophilidae</taxon>
        <taxon>Drosophila</taxon>
        <taxon>Sophophora</taxon>
    </lineage>
</organism>
<dbReference type="PANTHER" id="PTHR46283">
    <property type="entry name" value="E3 UBIQUITIN-PROTEIN LIGASE MARCH5"/>
    <property type="match status" value="1"/>
</dbReference>
<dbReference type="EC" id="2.3.2.27" evidence="5"/>
<dbReference type="PROSITE" id="PS51292">
    <property type="entry name" value="ZF_RING_CH"/>
    <property type="match status" value="1"/>
</dbReference>
<comment type="catalytic activity">
    <reaction evidence="1">
        <text>S-ubiquitinyl-[E2 ubiquitin-conjugating enzyme]-L-cysteine + [acceptor protein]-L-lysine = [E2 ubiquitin-conjugating enzyme]-L-cysteine + N(6)-ubiquitinyl-[acceptor protein]-L-lysine.</text>
        <dbReference type="EC" id="2.3.2.27"/>
    </reaction>
</comment>
<evidence type="ECO:0000256" key="15">
    <source>
        <dbReference type="ARBA" id="ARBA00023136"/>
    </source>
</evidence>
<reference evidence="23 24" key="1">
    <citation type="journal article" date="2007" name="Nature">
        <title>Evolution of genes and genomes on the Drosophila phylogeny.</title>
        <authorList>
            <consortium name="Drosophila 12 Genomes Consortium"/>
            <person name="Clark A.G."/>
            <person name="Eisen M.B."/>
            <person name="Smith D.R."/>
            <person name="Bergman C.M."/>
            <person name="Oliver B."/>
            <person name="Markow T.A."/>
            <person name="Kaufman T.C."/>
            <person name="Kellis M."/>
            <person name="Gelbart W."/>
            <person name="Iyer V.N."/>
            <person name="Pollard D.A."/>
            <person name="Sackton T.B."/>
            <person name="Larracuente A.M."/>
            <person name="Singh N.D."/>
            <person name="Abad J.P."/>
            <person name="Abt D.N."/>
            <person name="Adryan B."/>
            <person name="Aguade M."/>
            <person name="Akashi H."/>
            <person name="Anderson W.W."/>
            <person name="Aquadro C.F."/>
            <person name="Ardell D.H."/>
            <person name="Arguello R."/>
            <person name="Artieri C.G."/>
            <person name="Barbash D.A."/>
            <person name="Barker D."/>
            <person name="Barsanti P."/>
            <person name="Batterham P."/>
            <person name="Batzoglou S."/>
            <person name="Begun D."/>
            <person name="Bhutkar A."/>
            <person name="Blanco E."/>
            <person name="Bosak S.A."/>
            <person name="Bradley R.K."/>
            <person name="Brand A.D."/>
            <person name="Brent M.R."/>
            <person name="Brooks A.N."/>
            <person name="Brown R.H."/>
            <person name="Butlin R.K."/>
            <person name="Caggese C."/>
            <person name="Calvi B.R."/>
            <person name="Bernardo de Carvalho A."/>
            <person name="Caspi A."/>
            <person name="Castrezana S."/>
            <person name="Celniker S.E."/>
            <person name="Chang J.L."/>
            <person name="Chapple C."/>
            <person name="Chatterji S."/>
            <person name="Chinwalla A."/>
            <person name="Civetta A."/>
            <person name="Clifton S.W."/>
            <person name="Comeron J.M."/>
            <person name="Costello J.C."/>
            <person name="Coyne J.A."/>
            <person name="Daub J."/>
            <person name="David R.G."/>
            <person name="Delcher A.L."/>
            <person name="Delehaunty K."/>
            <person name="Do C.B."/>
            <person name="Ebling H."/>
            <person name="Edwards K."/>
            <person name="Eickbush T."/>
            <person name="Evans J.D."/>
            <person name="Filipski A."/>
            <person name="Findeiss S."/>
            <person name="Freyhult E."/>
            <person name="Fulton L."/>
            <person name="Fulton R."/>
            <person name="Garcia A.C."/>
            <person name="Gardiner A."/>
            <person name="Garfield D.A."/>
            <person name="Garvin B.E."/>
            <person name="Gibson G."/>
            <person name="Gilbert D."/>
            <person name="Gnerre S."/>
            <person name="Godfrey J."/>
            <person name="Good R."/>
            <person name="Gotea V."/>
            <person name="Gravely B."/>
            <person name="Greenberg A.J."/>
            <person name="Griffiths-Jones S."/>
            <person name="Gross S."/>
            <person name="Guigo R."/>
            <person name="Gustafson E.A."/>
            <person name="Haerty W."/>
            <person name="Hahn M.W."/>
            <person name="Halligan D.L."/>
            <person name="Halpern A.L."/>
            <person name="Halter G.M."/>
            <person name="Han M.V."/>
            <person name="Heger A."/>
            <person name="Hillier L."/>
            <person name="Hinrichs A.S."/>
            <person name="Holmes I."/>
            <person name="Hoskins R.A."/>
            <person name="Hubisz M.J."/>
            <person name="Hultmark D."/>
            <person name="Huntley M.A."/>
            <person name="Jaffe D.B."/>
            <person name="Jagadeeshan S."/>
            <person name="Jeck W.R."/>
            <person name="Johnson J."/>
            <person name="Jones C.D."/>
            <person name="Jordan W.C."/>
            <person name="Karpen G.H."/>
            <person name="Kataoka E."/>
            <person name="Keightley P.D."/>
            <person name="Kheradpour P."/>
            <person name="Kirkness E.F."/>
            <person name="Koerich L.B."/>
            <person name="Kristiansen K."/>
            <person name="Kudrna D."/>
            <person name="Kulathinal R.J."/>
            <person name="Kumar S."/>
            <person name="Kwok R."/>
            <person name="Lander E."/>
            <person name="Langley C.H."/>
            <person name="Lapoint R."/>
            <person name="Lazzaro B.P."/>
            <person name="Lee S.J."/>
            <person name="Levesque L."/>
            <person name="Li R."/>
            <person name="Lin C.F."/>
            <person name="Lin M.F."/>
            <person name="Lindblad-Toh K."/>
            <person name="Llopart A."/>
            <person name="Long M."/>
            <person name="Low L."/>
            <person name="Lozovsky E."/>
            <person name="Lu J."/>
            <person name="Luo M."/>
            <person name="Machado C.A."/>
            <person name="Makalowski W."/>
            <person name="Marzo M."/>
            <person name="Matsuda M."/>
            <person name="Matzkin L."/>
            <person name="McAllister B."/>
            <person name="McBride C.S."/>
            <person name="McKernan B."/>
            <person name="McKernan K."/>
            <person name="Mendez-Lago M."/>
            <person name="Minx P."/>
            <person name="Mollenhauer M.U."/>
            <person name="Montooth K."/>
            <person name="Mount S.M."/>
            <person name="Mu X."/>
            <person name="Myers E."/>
            <person name="Negre B."/>
            <person name="Newfeld S."/>
            <person name="Nielsen R."/>
            <person name="Noor M.A."/>
            <person name="O'Grady P."/>
            <person name="Pachter L."/>
            <person name="Papaceit M."/>
            <person name="Parisi M.J."/>
            <person name="Parisi M."/>
            <person name="Parts L."/>
            <person name="Pedersen J.S."/>
            <person name="Pesole G."/>
            <person name="Phillippy A.M."/>
            <person name="Ponting C.P."/>
            <person name="Pop M."/>
            <person name="Porcelli D."/>
            <person name="Powell J.R."/>
            <person name="Prohaska S."/>
            <person name="Pruitt K."/>
            <person name="Puig M."/>
            <person name="Quesneville H."/>
            <person name="Ram K.R."/>
            <person name="Rand D."/>
            <person name="Rasmussen M.D."/>
            <person name="Reed L.K."/>
            <person name="Reenan R."/>
            <person name="Reily A."/>
            <person name="Remington K.A."/>
            <person name="Rieger T.T."/>
            <person name="Ritchie M.G."/>
            <person name="Robin C."/>
            <person name="Rogers Y.H."/>
            <person name="Rohde C."/>
            <person name="Rozas J."/>
            <person name="Rubenfield M.J."/>
            <person name="Ruiz A."/>
            <person name="Russo S."/>
            <person name="Salzberg S.L."/>
            <person name="Sanchez-Gracia A."/>
            <person name="Saranga D.J."/>
            <person name="Sato H."/>
            <person name="Schaeffer S.W."/>
            <person name="Schatz M.C."/>
            <person name="Schlenke T."/>
            <person name="Schwartz R."/>
            <person name="Segarra C."/>
            <person name="Singh R.S."/>
            <person name="Sirot L."/>
            <person name="Sirota M."/>
            <person name="Sisneros N.B."/>
            <person name="Smith C.D."/>
            <person name="Smith T.F."/>
            <person name="Spieth J."/>
            <person name="Stage D.E."/>
            <person name="Stark A."/>
            <person name="Stephan W."/>
            <person name="Strausberg R.L."/>
            <person name="Strempel S."/>
            <person name="Sturgill D."/>
            <person name="Sutton G."/>
            <person name="Sutton G.G."/>
            <person name="Tao W."/>
            <person name="Teichmann S."/>
            <person name="Tobari Y.N."/>
            <person name="Tomimura Y."/>
            <person name="Tsolas J.M."/>
            <person name="Valente V.L."/>
            <person name="Venter E."/>
            <person name="Venter J.C."/>
            <person name="Vicario S."/>
            <person name="Vieira F.G."/>
            <person name="Vilella A.J."/>
            <person name="Villasante A."/>
            <person name="Walenz B."/>
            <person name="Wang J."/>
            <person name="Wasserman M."/>
            <person name="Watts T."/>
            <person name="Wilson D."/>
            <person name="Wilson R.K."/>
            <person name="Wing R.A."/>
            <person name="Wolfner M.F."/>
            <person name="Wong A."/>
            <person name="Wong G.K."/>
            <person name="Wu C.I."/>
            <person name="Wu G."/>
            <person name="Yamamoto D."/>
            <person name="Yang H.P."/>
            <person name="Yang S.P."/>
            <person name="Yorke J.A."/>
            <person name="Yoshida K."/>
            <person name="Zdobnov E."/>
            <person name="Zhang P."/>
            <person name="Zhang Y."/>
            <person name="Zimin A.V."/>
            <person name="Baldwin J."/>
            <person name="Abdouelleil A."/>
            <person name="Abdulkadir J."/>
            <person name="Abebe A."/>
            <person name="Abera B."/>
            <person name="Abreu J."/>
            <person name="Acer S.C."/>
            <person name="Aftuck L."/>
            <person name="Alexander A."/>
            <person name="An P."/>
            <person name="Anderson E."/>
            <person name="Anderson S."/>
            <person name="Arachi H."/>
            <person name="Azer M."/>
            <person name="Bachantsang P."/>
            <person name="Barry A."/>
            <person name="Bayul T."/>
            <person name="Berlin A."/>
            <person name="Bessette D."/>
            <person name="Bloom T."/>
            <person name="Blye J."/>
            <person name="Boguslavskiy L."/>
            <person name="Bonnet C."/>
            <person name="Boukhgalter B."/>
            <person name="Bourzgui I."/>
            <person name="Brown A."/>
            <person name="Cahill P."/>
            <person name="Channer S."/>
            <person name="Cheshatsang Y."/>
            <person name="Chuda L."/>
            <person name="Citroen M."/>
            <person name="Collymore A."/>
            <person name="Cooke P."/>
            <person name="Costello M."/>
            <person name="D'Aco K."/>
            <person name="Daza R."/>
            <person name="De Haan G."/>
            <person name="DeGray S."/>
            <person name="DeMaso C."/>
            <person name="Dhargay N."/>
            <person name="Dooley K."/>
            <person name="Dooley E."/>
            <person name="Doricent M."/>
            <person name="Dorje P."/>
            <person name="Dorjee K."/>
            <person name="Dupes A."/>
            <person name="Elong R."/>
            <person name="Falk J."/>
            <person name="Farina A."/>
            <person name="Faro S."/>
            <person name="Ferguson D."/>
            <person name="Fisher S."/>
            <person name="Foley C.D."/>
            <person name="Franke A."/>
            <person name="Friedrich D."/>
            <person name="Gadbois L."/>
            <person name="Gearin G."/>
            <person name="Gearin C.R."/>
            <person name="Giannoukos G."/>
            <person name="Goode T."/>
            <person name="Graham J."/>
            <person name="Grandbois E."/>
            <person name="Grewal S."/>
            <person name="Gyaltsen K."/>
            <person name="Hafez N."/>
            <person name="Hagos B."/>
            <person name="Hall J."/>
            <person name="Henson C."/>
            <person name="Hollinger A."/>
            <person name="Honan T."/>
            <person name="Huard M.D."/>
            <person name="Hughes L."/>
            <person name="Hurhula B."/>
            <person name="Husby M.E."/>
            <person name="Kamat A."/>
            <person name="Kanga B."/>
            <person name="Kashin S."/>
            <person name="Khazanovich D."/>
            <person name="Kisner P."/>
            <person name="Lance K."/>
            <person name="Lara M."/>
            <person name="Lee W."/>
            <person name="Lennon N."/>
            <person name="Letendre F."/>
            <person name="LeVine R."/>
            <person name="Lipovsky A."/>
            <person name="Liu X."/>
            <person name="Liu J."/>
            <person name="Liu S."/>
            <person name="Lokyitsang T."/>
            <person name="Lokyitsang Y."/>
            <person name="Lubonja R."/>
            <person name="Lui A."/>
            <person name="MacDonald P."/>
            <person name="Magnisalis V."/>
            <person name="Maru K."/>
            <person name="Matthews C."/>
            <person name="McCusker W."/>
            <person name="McDonough S."/>
            <person name="Mehta T."/>
            <person name="Meldrim J."/>
            <person name="Meneus L."/>
            <person name="Mihai O."/>
            <person name="Mihalev A."/>
            <person name="Mihova T."/>
            <person name="Mittelman R."/>
            <person name="Mlenga V."/>
            <person name="Montmayeur A."/>
            <person name="Mulrain L."/>
            <person name="Navidi A."/>
            <person name="Naylor J."/>
            <person name="Negash T."/>
            <person name="Nguyen T."/>
            <person name="Nguyen N."/>
            <person name="Nicol R."/>
            <person name="Norbu C."/>
            <person name="Norbu N."/>
            <person name="Novod N."/>
            <person name="O'Neill B."/>
            <person name="Osman S."/>
            <person name="Markiewicz E."/>
            <person name="Oyono O.L."/>
            <person name="Patti C."/>
            <person name="Phunkhang P."/>
            <person name="Pierre F."/>
            <person name="Priest M."/>
            <person name="Raghuraman S."/>
            <person name="Rege F."/>
            <person name="Reyes R."/>
            <person name="Rise C."/>
            <person name="Rogov P."/>
            <person name="Ross K."/>
            <person name="Ryan E."/>
            <person name="Settipalli S."/>
            <person name="Shea T."/>
            <person name="Sherpa N."/>
            <person name="Shi L."/>
            <person name="Shih D."/>
            <person name="Sparrow T."/>
            <person name="Spaulding J."/>
            <person name="Stalker J."/>
            <person name="Stange-Thomann N."/>
            <person name="Stavropoulos S."/>
            <person name="Stone C."/>
            <person name="Strader C."/>
            <person name="Tesfaye S."/>
            <person name="Thomson T."/>
            <person name="Thoulutsang Y."/>
            <person name="Thoulutsang D."/>
            <person name="Topham K."/>
            <person name="Topping I."/>
            <person name="Tsamla T."/>
            <person name="Vassiliev H."/>
            <person name="Vo A."/>
            <person name="Wangchuk T."/>
            <person name="Wangdi T."/>
            <person name="Weiand M."/>
            <person name="Wilkinson J."/>
            <person name="Wilson A."/>
            <person name="Yadav S."/>
            <person name="Young G."/>
            <person name="Yu Q."/>
            <person name="Zembek L."/>
            <person name="Zhong D."/>
            <person name="Zimmer A."/>
            <person name="Zwirko Z."/>
            <person name="Jaffe D.B."/>
            <person name="Alvarez P."/>
            <person name="Brockman W."/>
            <person name="Butler J."/>
            <person name="Chin C."/>
            <person name="Gnerre S."/>
            <person name="Grabherr M."/>
            <person name="Kleber M."/>
            <person name="Mauceli E."/>
            <person name="MacCallum I."/>
        </authorList>
    </citation>
    <scope>NUCLEOTIDE SEQUENCE [LARGE SCALE GENOMIC DNA]</scope>
    <source>
        <strain evidence="24">Tucson 14024-0371.13</strain>
    </source>
</reference>
<dbReference type="SMART" id="SM00744">
    <property type="entry name" value="RINGv"/>
    <property type="match status" value="1"/>
</dbReference>
<dbReference type="OrthoDB" id="5817083at2759"/>
<dbReference type="Proteomes" id="UP000007801">
    <property type="component" value="Unassembled WGS sequence"/>
</dbReference>
<dbReference type="GO" id="GO:0008270">
    <property type="term" value="F:zinc ion binding"/>
    <property type="evidence" value="ECO:0007669"/>
    <property type="project" value="UniProtKB-KW"/>
</dbReference>
<evidence type="ECO:0000259" key="22">
    <source>
        <dbReference type="PROSITE" id="PS51292"/>
    </source>
</evidence>
<feature type="transmembrane region" description="Helical" evidence="21">
    <location>
        <begin position="161"/>
        <end position="181"/>
    </location>
</feature>
<evidence type="ECO:0000313" key="24">
    <source>
        <dbReference type="Proteomes" id="UP000007801"/>
    </source>
</evidence>
<evidence type="ECO:0000313" key="23">
    <source>
        <dbReference type="EMBL" id="EDV38267.1"/>
    </source>
</evidence>
<comment type="pathway">
    <text evidence="4">Protein modification; protein ubiquitination.</text>
</comment>
<gene>
    <name evidence="23" type="primary">Dana\GF21788</name>
    <name evidence="23" type="synonym">dana_GLEANR_5690</name>
    <name evidence="23" type="ORF">GF21788</name>
</gene>
<evidence type="ECO:0000256" key="8">
    <source>
        <dbReference type="ARBA" id="ARBA00022723"/>
    </source>
</evidence>
<feature type="compositionally biased region" description="Low complexity" evidence="20">
    <location>
        <begin position="371"/>
        <end position="389"/>
    </location>
</feature>
<keyword evidence="7 21" id="KW-0812">Transmembrane</keyword>
<dbReference type="GO" id="GO:0005741">
    <property type="term" value="C:mitochondrial outer membrane"/>
    <property type="evidence" value="ECO:0007669"/>
    <property type="project" value="UniProtKB-SubCell"/>
</dbReference>
<evidence type="ECO:0000256" key="13">
    <source>
        <dbReference type="ARBA" id="ARBA00022989"/>
    </source>
</evidence>
<keyword evidence="24" id="KW-1185">Reference proteome</keyword>
<keyword evidence="6" id="KW-0808">Transferase</keyword>
<sequence length="469" mass="53639">MEASGLELYYRQQLQVEITNHDVQQQAVQQDYQLEEPQQQQQYQEVGQQTEVSIEREMQGLQDSMDGGENEPEKCCWICFATEEDNRLAEWVKPCQCRGTTKWVHQSCLYRWIDEKQKGNHRRSVICQQCQTEYIIVFPEVGRFAGLLEWIDFSVRKTSPYLAAGIFMGSIYWTAITYGAITVVQVMGQKRGLELMENGDPFILLVGLPVIPVALVLSRLIRWEDAVLRVLRSRYNILRKLPFFSWIMEPDDSRRGSSGSSNSLPPLPPTPAVSEPLYISRLFCGAILLPTFATVTGNLFFKGLEDPLQRTLVGGVAYIGLKGLLKIYLRQKLYIRRRRRRIVDYTDENVRIYMGGEIREAPPVQDPRAPPNHQNPNQNRGNPRQNAGRDQNLDRYAISGSSSSNTSDGDSLTTSEADDETETDNGEIGIHENQPIDYRVHYLNADVHFYSVLFYPEQILAGEIDMELD</sequence>
<evidence type="ECO:0000256" key="18">
    <source>
        <dbReference type="ARBA" id="ARBA00043185"/>
    </source>
</evidence>
<keyword evidence="9" id="KW-0863">Zinc-finger</keyword>
<keyword evidence="15 21" id="KW-0472">Membrane</keyword>
<dbReference type="CDD" id="cd16701">
    <property type="entry name" value="RING_CH-C4HC3_MARCH5"/>
    <property type="match status" value="1"/>
</dbReference>
<evidence type="ECO:0000256" key="11">
    <source>
        <dbReference type="ARBA" id="ARBA00022787"/>
    </source>
</evidence>
<evidence type="ECO:0000256" key="9">
    <source>
        <dbReference type="ARBA" id="ARBA00022771"/>
    </source>
</evidence>
<evidence type="ECO:0000256" key="5">
    <source>
        <dbReference type="ARBA" id="ARBA00012483"/>
    </source>
</evidence>
<dbReference type="GO" id="GO:0061630">
    <property type="term" value="F:ubiquitin protein ligase activity"/>
    <property type="evidence" value="ECO:0007669"/>
    <property type="project" value="UniProtKB-EC"/>
</dbReference>
<feature type="compositionally biased region" description="Acidic residues" evidence="20">
    <location>
        <begin position="416"/>
        <end position="425"/>
    </location>
</feature>
<proteinExistence type="predicted"/>
<evidence type="ECO:0000256" key="7">
    <source>
        <dbReference type="ARBA" id="ARBA00022692"/>
    </source>
</evidence>
<evidence type="ECO:0000256" key="16">
    <source>
        <dbReference type="ARBA" id="ARBA00040151"/>
    </source>
</evidence>
<keyword evidence="11" id="KW-1000">Mitochondrion outer membrane</keyword>
<name>B3N063_DROAN</name>
<accession>B3N063</accession>
<dbReference type="GeneID" id="6504459"/>
<evidence type="ECO:0000256" key="2">
    <source>
        <dbReference type="ARBA" id="ARBA00004225"/>
    </source>
</evidence>
<dbReference type="HOGENOM" id="CLU_046472_0_0_1"/>
<dbReference type="FunFam" id="3.30.40.10:FF:000262">
    <property type="entry name" value="E3 ubiquitin-protein ligase MARCH5"/>
    <property type="match status" value="1"/>
</dbReference>
<feature type="region of interest" description="Disordered" evidence="20">
    <location>
        <begin position="360"/>
        <end position="430"/>
    </location>
</feature>
<feature type="transmembrane region" description="Helical" evidence="21">
    <location>
        <begin position="201"/>
        <end position="221"/>
    </location>
</feature>
<keyword evidence="12" id="KW-0862">Zinc</keyword>
<keyword evidence="14" id="KW-0496">Mitochondrion</keyword>
<evidence type="ECO:0000256" key="17">
    <source>
        <dbReference type="ARBA" id="ARBA00043044"/>
    </source>
</evidence>
<dbReference type="KEGG" id="dan:6504459"/>
<evidence type="ECO:0000256" key="10">
    <source>
        <dbReference type="ARBA" id="ARBA00022786"/>
    </source>
</evidence>
<dbReference type="OMA" id="EKCCWIC"/>
<evidence type="ECO:0000256" key="1">
    <source>
        <dbReference type="ARBA" id="ARBA00000900"/>
    </source>
</evidence>
<dbReference type="SUPFAM" id="SSF57850">
    <property type="entry name" value="RING/U-box"/>
    <property type="match status" value="1"/>
</dbReference>
<dbReference type="PhylomeDB" id="B3N063"/>
<protein>
    <recommendedName>
        <fullName evidence="16">E3 ubiquitin-protein ligase MARCHF5</fullName>
        <ecNumber evidence="5">2.3.2.27</ecNumber>
    </recommendedName>
    <alternativeName>
        <fullName evidence="18">Membrane-associated RING finger protein 5</fullName>
    </alternativeName>
    <alternativeName>
        <fullName evidence="17">Membrane-associated RING-CH protein V</fullName>
    </alternativeName>
    <alternativeName>
        <fullName evidence="19">RING-type E3 ubiquitin transferase MARCHF5</fullName>
    </alternativeName>
</protein>
<evidence type="ECO:0000256" key="21">
    <source>
        <dbReference type="SAM" id="Phobius"/>
    </source>
</evidence>
<evidence type="ECO:0000256" key="3">
    <source>
        <dbReference type="ARBA" id="ARBA00004294"/>
    </source>
</evidence>
<evidence type="ECO:0000256" key="4">
    <source>
        <dbReference type="ARBA" id="ARBA00004906"/>
    </source>
</evidence>
<dbReference type="eggNOG" id="KOG3053">
    <property type="taxonomic scope" value="Eukaryota"/>
</dbReference>
<keyword evidence="8" id="KW-0479">Metal-binding</keyword>
<dbReference type="Gene3D" id="3.30.40.10">
    <property type="entry name" value="Zinc/RING finger domain, C3HC4 (zinc finger)"/>
    <property type="match status" value="1"/>
</dbReference>
<feature type="domain" description="RING-CH-type" evidence="22">
    <location>
        <begin position="68"/>
        <end position="137"/>
    </location>
</feature>
<dbReference type="AlphaFoldDB" id="B3N063"/>
<evidence type="ECO:0000256" key="12">
    <source>
        <dbReference type="ARBA" id="ARBA00022833"/>
    </source>
</evidence>